<keyword evidence="9" id="KW-0732">Signal</keyword>
<dbReference type="SMART" id="SM00235">
    <property type="entry name" value="ZnMc"/>
    <property type="match status" value="1"/>
</dbReference>
<feature type="domain" description="Peptidase M12A" evidence="10">
    <location>
        <begin position="47"/>
        <end position="245"/>
    </location>
</feature>
<dbReference type="WBParaSite" id="PTRK_0000355100.1">
    <property type="protein sequence ID" value="PTRK_0000355100.1"/>
    <property type="gene ID" value="PTRK_0000355100"/>
</dbReference>
<dbReference type="GO" id="GO:0004222">
    <property type="term" value="F:metalloendopeptidase activity"/>
    <property type="evidence" value="ECO:0007669"/>
    <property type="project" value="UniProtKB-UniRule"/>
</dbReference>
<dbReference type="PANTHER" id="PTHR10127:SF780">
    <property type="entry name" value="METALLOENDOPEPTIDASE"/>
    <property type="match status" value="1"/>
</dbReference>
<evidence type="ECO:0000259" key="10">
    <source>
        <dbReference type="PROSITE" id="PS51864"/>
    </source>
</evidence>
<dbReference type="InterPro" id="IPR035914">
    <property type="entry name" value="Sperma_CUB_dom_sf"/>
</dbReference>
<dbReference type="InterPro" id="IPR006026">
    <property type="entry name" value="Peptidase_Metallo"/>
</dbReference>
<dbReference type="GO" id="GO:0008270">
    <property type="term" value="F:zinc ion binding"/>
    <property type="evidence" value="ECO:0007669"/>
    <property type="project" value="InterPro"/>
</dbReference>
<evidence type="ECO:0000256" key="8">
    <source>
        <dbReference type="PROSITE-ProRule" id="PRU01211"/>
    </source>
</evidence>
<evidence type="ECO:0000313" key="12">
    <source>
        <dbReference type="WBParaSite" id="PTRK_0000355100.1"/>
    </source>
</evidence>
<dbReference type="GO" id="GO:0006508">
    <property type="term" value="P:proteolysis"/>
    <property type="evidence" value="ECO:0007669"/>
    <property type="project" value="UniProtKB-KW"/>
</dbReference>
<feature type="chain" id="PRO_5005733228" description="Metalloendopeptidase" evidence="9">
    <location>
        <begin position="25"/>
        <end position="397"/>
    </location>
</feature>
<sequence length="397" mass="46671">MYYMVKFFIFILIYQLFLIVTVNCSDKDKAARAKKHGAFKQWKFRYSYVSTDKLYKWPKPLKYYVETGLNKKTITKALKEISLKTCIKFTEDKWFVPGPRGFNFMKSFFKCETKYYPYTHKEYYENEIIISPLCLSNKGTLQQFVAKILGLYDVHNRPDRDDHLNIYYKNIGPQYRHHFEKRNRTLFLGDTTFDYGSALHFNVDMYSNSRIPIVRPKKDYFKNMLGQQYELSFNDYKILNNYYCSKNCKKSKIKCKNNGYLNSNNCKSCICPNGYVGKRCENIQINKKECGNNTLVARKTTQNITIMKDITCVYYIQSPVKTKINLTIEEVETMYAKPCYQNMGLEIKFSKDKGATGLCLCGMYEKISLITDDNSALITYTGNSQASKATIKYHYFK</sequence>
<dbReference type="PROSITE" id="PS00022">
    <property type="entry name" value="EGF_1"/>
    <property type="match status" value="1"/>
</dbReference>
<protein>
    <recommendedName>
        <fullName evidence="9">Metalloendopeptidase</fullName>
        <ecNumber evidence="9">3.4.24.-</ecNumber>
    </recommendedName>
</protein>
<dbReference type="PROSITE" id="PS51864">
    <property type="entry name" value="ASTACIN"/>
    <property type="match status" value="1"/>
</dbReference>
<feature type="signal peptide" evidence="9">
    <location>
        <begin position="1"/>
        <end position="24"/>
    </location>
</feature>
<dbReference type="EC" id="3.4.24.-" evidence="9"/>
<keyword evidence="4 9" id="KW-0378">Hydrolase</keyword>
<evidence type="ECO:0000256" key="7">
    <source>
        <dbReference type="ARBA" id="ARBA00023157"/>
    </source>
</evidence>
<dbReference type="Gene3D" id="3.40.390.10">
    <property type="entry name" value="Collagenase (Catalytic Domain)"/>
    <property type="match status" value="1"/>
</dbReference>
<dbReference type="InterPro" id="IPR000742">
    <property type="entry name" value="EGF"/>
</dbReference>
<dbReference type="InterPro" id="IPR001506">
    <property type="entry name" value="Peptidase_M12A"/>
</dbReference>
<dbReference type="InterPro" id="IPR024079">
    <property type="entry name" value="MetalloPept_cat_dom_sf"/>
</dbReference>
<dbReference type="AlphaFoldDB" id="A0A0N4Z8E9"/>
<evidence type="ECO:0000256" key="5">
    <source>
        <dbReference type="ARBA" id="ARBA00022833"/>
    </source>
</evidence>
<evidence type="ECO:0000313" key="11">
    <source>
        <dbReference type="Proteomes" id="UP000038045"/>
    </source>
</evidence>
<proteinExistence type="predicted"/>
<evidence type="ECO:0000256" key="6">
    <source>
        <dbReference type="ARBA" id="ARBA00023049"/>
    </source>
</evidence>
<keyword evidence="11" id="KW-1185">Reference proteome</keyword>
<keyword evidence="1" id="KW-0245">EGF-like domain</keyword>
<dbReference type="Pfam" id="PF01400">
    <property type="entry name" value="Astacin"/>
    <property type="match status" value="1"/>
</dbReference>
<keyword evidence="2 9" id="KW-0645">Protease</keyword>
<dbReference type="PRINTS" id="PR00480">
    <property type="entry name" value="ASTACIN"/>
</dbReference>
<comment type="caution">
    <text evidence="8">Lacks conserved residue(s) required for the propagation of feature annotation.</text>
</comment>
<name>A0A0N4Z8E9_PARTI</name>
<dbReference type="Proteomes" id="UP000038045">
    <property type="component" value="Unplaced"/>
</dbReference>
<keyword evidence="5 9" id="KW-0862">Zinc</keyword>
<evidence type="ECO:0000256" key="1">
    <source>
        <dbReference type="ARBA" id="ARBA00022536"/>
    </source>
</evidence>
<evidence type="ECO:0000256" key="9">
    <source>
        <dbReference type="RuleBase" id="RU361183"/>
    </source>
</evidence>
<keyword evidence="7" id="KW-1015">Disulfide bond</keyword>
<dbReference type="PROSITE" id="PS01186">
    <property type="entry name" value="EGF_2"/>
    <property type="match status" value="1"/>
</dbReference>
<accession>A0A0N4Z8E9</accession>
<dbReference type="SUPFAM" id="SSF49854">
    <property type="entry name" value="Spermadhesin, CUB domain"/>
    <property type="match status" value="1"/>
</dbReference>
<dbReference type="SUPFAM" id="SSF55486">
    <property type="entry name" value="Metalloproteases ('zincins'), catalytic domain"/>
    <property type="match status" value="1"/>
</dbReference>
<evidence type="ECO:0000256" key="2">
    <source>
        <dbReference type="ARBA" id="ARBA00022670"/>
    </source>
</evidence>
<comment type="cofactor">
    <cofactor evidence="9">
        <name>Zn(2+)</name>
        <dbReference type="ChEBI" id="CHEBI:29105"/>
    </cofactor>
    <text evidence="9">Binds 1 zinc ion per subunit.</text>
</comment>
<keyword evidence="3 9" id="KW-0479">Metal-binding</keyword>
<evidence type="ECO:0000256" key="4">
    <source>
        <dbReference type="ARBA" id="ARBA00022801"/>
    </source>
</evidence>
<organism evidence="11 12">
    <name type="scientific">Parastrongyloides trichosuri</name>
    <name type="common">Possum-specific nematode worm</name>
    <dbReference type="NCBI Taxonomy" id="131310"/>
    <lineage>
        <taxon>Eukaryota</taxon>
        <taxon>Metazoa</taxon>
        <taxon>Ecdysozoa</taxon>
        <taxon>Nematoda</taxon>
        <taxon>Chromadorea</taxon>
        <taxon>Rhabditida</taxon>
        <taxon>Tylenchina</taxon>
        <taxon>Panagrolaimomorpha</taxon>
        <taxon>Strongyloidoidea</taxon>
        <taxon>Strongyloididae</taxon>
        <taxon>Parastrongyloides</taxon>
    </lineage>
</organism>
<dbReference type="PANTHER" id="PTHR10127">
    <property type="entry name" value="DISCOIDIN, CUB, EGF, LAMININ , AND ZINC METALLOPROTEASE DOMAIN CONTAINING"/>
    <property type="match status" value="1"/>
</dbReference>
<keyword evidence="6 9" id="KW-0482">Metalloprotease</keyword>
<reference evidence="12" key="1">
    <citation type="submission" date="2017-02" db="UniProtKB">
        <authorList>
            <consortium name="WormBaseParasite"/>
        </authorList>
    </citation>
    <scope>IDENTIFICATION</scope>
</reference>
<evidence type="ECO:0000256" key="3">
    <source>
        <dbReference type="ARBA" id="ARBA00022723"/>
    </source>
</evidence>